<gene>
    <name evidence="3" type="primary">tssA</name>
    <name evidence="3" type="ORF">INP94_09180</name>
</gene>
<dbReference type="RefSeq" id="WP_197543420.1">
    <property type="nucleotide sequence ID" value="NZ_CP063120.1"/>
</dbReference>
<name>A0A7M1NVR4_HAEPA</name>
<evidence type="ECO:0000313" key="4">
    <source>
        <dbReference type="Proteomes" id="UP000595009"/>
    </source>
</evidence>
<dbReference type="AlphaFoldDB" id="A0A7M1NVR4"/>
<dbReference type="InterPro" id="IPR017739">
    <property type="entry name" value="T6SS-assoc_VCA0119"/>
</dbReference>
<feature type="region of interest" description="Disordered" evidence="1">
    <location>
        <begin position="181"/>
        <end position="207"/>
    </location>
</feature>
<dbReference type="PANTHER" id="PTHR37024">
    <property type="entry name" value="TYPE VI SECRETION SYSTEM DUF2094 AND IMPA-RELATED DOMAIN PROTEIN"/>
    <property type="match status" value="1"/>
</dbReference>
<feature type="domain" description="ImpA N-terminal" evidence="2">
    <location>
        <begin position="22"/>
        <end position="108"/>
    </location>
</feature>
<proteinExistence type="predicted"/>
<dbReference type="Proteomes" id="UP000595009">
    <property type="component" value="Chromosome"/>
</dbReference>
<dbReference type="PANTHER" id="PTHR37024:SF3">
    <property type="entry name" value="TYPE VI SECRETION SYSTEM PROTEIN TSSA"/>
    <property type="match status" value="1"/>
</dbReference>
<dbReference type="InterPro" id="IPR010657">
    <property type="entry name" value="ImpA_N"/>
</dbReference>
<dbReference type="EMBL" id="CP063120">
    <property type="protein sequence ID" value="QOR17023.1"/>
    <property type="molecule type" value="Genomic_DNA"/>
</dbReference>
<organism evidence="3 4">
    <name type="scientific">Haemophilus parainfluenzae</name>
    <dbReference type="NCBI Taxonomy" id="729"/>
    <lineage>
        <taxon>Bacteria</taxon>
        <taxon>Pseudomonadati</taxon>
        <taxon>Pseudomonadota</taxon>
        <taxon>Gammaproteobacteria</taxon>
        <taxon>Pasteurellales</taxon>
        <taxon>Pasteurellaceae</taxon>
        <taxon>Haemophilus</taxon>
    </lineage>
</organism>
<reference evidence="3 4" key="1">
    <citation type="submission" date="2020-10" db="EMBL/GenBank/DDBJ databases">
        <title>Genomic diversity and antimicrobial resistance of Haemophilus colonising the airways of young children with cystic fibrosis.</title>
        <authorList>
            <person name="Watts S.C."/>
            <person name="Judd L.M."/>
            <person name="Carzino R."/>
            <person name="Ranganathan S."/>
            <person name="Holt K.E."/>
        </authorList>
    </citation>
    <scope>NUCLEOTIDE SEQUENCE [LARGE SCALE GENOMIC DNA]</scope>
    <source>
        <strain evidence="3 4">M1C137_2</strain>
    </source>
</reference>
<protein>
    <submittedName>
        <fullName evidence="3">Type VI secretion system protein TssA</fullName>
    </submittedName>
</protein>
<accession>A0A7M1NVR4</accession>
<dbReference type="Pfam" id="PF06812">
    <property type="entry name" value="ImpA_N"/>
    <property type="match status" value="1"/>
</dbReference>
<evidence type="ECO:0000259" key="2">
    <source>
        <dbReference type="Pfam" id="PF06812"/>
    </source>
</evidence>
<sequence length="480" mass="55516">MEVLIDNPWKEQILSPIQSEVDIDEDLEWLELDGDMVKLGSLEHQTLNISHLRHLAARLLSTKSKDLRILAHFLRTLQHSGKVTELLIGLVSFADYVEHYWETSPPSQKIRKERLTQQILKRFENMASYFSQDSSRLEKEQAKQQFERLIEYWKDNAKLKAELEQLLLRYAFTDKQVHQNDTVSGAPEVKESNSGKKPIIESKHSSSDLDLGMISSEKEVRKSIVEPVSIDASNDRAWKNTLLKVADYLIERDFSNPIGYQLRRFAIWSQITVAPLAENDRTQLAAVSQDRVNDYKVLIEKALSCDVWKEIEYSLTLAPYWIEGHCLSAKVAERMECPQVAKAIKESVLSFIDRLPELKQLKFNDGTPFISDECSSWLHDKNEVDQLLVSDIQLNEQIGDYYQKQGILNTLKFMNNQSYTDLRSQIYAQLSSIELLEKEGLHNLAKQQYFILEQAISPIMVKDWEPSLFTLLHDKQEKNA</sequence>
<feature type="compositionally biased region" description="Basic and acidic residues" evidence="1">
    <location>
        <begin position="188"/>
        <end position="207"/>
    </location>
</feature>
<evidence type="ECO:0000313" key="3">
    <source>
        <dbReference type="EMBL" id="QOR17023.1"/>
    </source>
</evidence>
<dbReference type="Pfam" id="PF16989">
    <property type="entry name" value="T6SS_VasJ"/>
    <property type="match status" value="1"/>
</dbReference>
<evidence type="ECO:0000256" key="1">
    <source>
        <dbReference type="SAM" id="MobiDB-lite"/>
    </source>
</evidence>
<dbReference type="NCBIfam" id="TIGR03362">
    <property type="entry name" value="VI_chp_7"/>
    <property type="match status" value="1"/>
</dbReference>